<gene>
    <name evidence="1" type="ORF">SCARUB_03274</name>
</gene>
<name>A0A1E3X7K7_9BACT</name>
<dbReference type="Proteomes" id="UP000094056">
    <property type="component" value="Unassembled WGS sequence"/>
</dbReference>
<sequence length="98" mass="11192">MKLVTSKIVVEKLTSYLHHELELAELVDWAENIMMDGDFEEDNYETLRDIVSRLGVADVKAFGLTWEECERFLKQPGYSINPVGKLGLALLDNAFLNM</sequence>
<evidence type="ECO:0000313" key="1">
    <source>
        <dbReference type="EMBL" id="ODS31613.1"/>
    </source>
</evidence>
<comment type="caution">
    <text evidence="1">The sequence shown here is derived from an EMBL/GenBank/DDBJ whole genome shotgun (WGS) entry which is preliminary data.</text>
</comment>
<evidence type="ECO:0000313" key="2">
    <source>
        <dbReference type="Proteomes" id="UP000094056"/>
    </source>
</evidence>
<protein>
    <submittedName>
        <fullName evidence="1">Uncharacterized protein</fullName>
    </submittedName>
</protein>
<accession>A0A1E3X7K7</accession>
<reference evidence="1 2" key="1">
    <citation type="submission" date="2016-07" db="EMBL/GenBank/DDBJ databases">
        <title>Draft genome of Scalindua rubra, obtained from a brine-seawater interface in the Red Sea, sheds light on salt adaptation in anammox bacteria.</title>
        <authorList>
            <person name="Speth D.R."/>
            <person name="Lagkouvardos I."/>
            <person name="Wang Y."/>
            <person name="Qian P.-Y."/>
            <person name="Dutilh B.E."/>
            <person name="Jetten M.S."/>
        </authorList>
    </citation>
    <scope>NUCLEOTIDE SEQUENCE [LARGE SCALE GENOMIC DNA]</scope>
    <source>
        <strain evidence="1">BSI-1</strain>
    </source>
</reference>
<organism evidence="1 2">
    <name type="scientific">Candidatus Scalindua rubra</name>
    <dbReference type="NCBI Taxonomy" id="1872076"/>
    <lineage>
        <taxon>Bacteria</taxon>
        <taxon>Pseudomonadati</taxon>
        <taxon>Planctomycetota</taxon>
        <taxon>Candidatus Brocadiia</taxon>
        <taxon>Candidatus Brocadiales</taxon>
        <taxon>Candidatus Scalinduaceae</taxon>
        <taxon>Candidatus Scalindua</taxon>
    </lineage>
</organism>
<dbReference type="EMBL" id="MAYW01000106">
    <property type="protein sequence ID" value="ODS31613.1"/>
    <property type="molecule type" value="Genomic_DNA"/>
</dbReference>
<proteinExistence type="predicted"/>
<dbReference type="AlphaFoldDB" id="A0A1E3X7K7"/>